<dbReference type="Gene3D" id="1.25.40.10">
    <property type="entry name" value="Tetratricopeptide repeat domain"/>
    <property type="match status" value="2"/>
</dbReference>
<comment type="subcellular location">
    <subcellularLocation>
        <location evidence="1">Cytoplasm</location>
    </subcellularLocation>
</comment>
<comment type="caution">
    <text evidence="8">The sequence shown here is derived from an EMBL/GenBank/DDBJ whole genome shotgun (WGS) entry which is preliminary data.</text>
</comment>
<gene>
    <name evidence="8" type="ORF">GCM10023231_20390</name>
</gene>
<feature type="coiled-coil region" evidence="6">
    <location>
        <begin position="347"/>
        <end position="374"/>
    </location>
</feature>
<evidence type="ECO:0000256" key="7">
    <source>
        <dbReference type="SAM" id="Phobius"/>
    </source>
</evidence>
<dbReference type="SMART" id="SM00028">
    <property type="entry name" value="TPR"/>
    <property type="match status" value="6"/>
</dbReference>
<keyword evidence="6" id="KW-0175">Coiled coil</keyword>
<keyword evidence="7" id="KW-0812">Transmembrane</keyword>
<evidence type="ECO:0000313" key="9">
    <source>
        <dbReference type="Proteomes" id="UP001501411"/>
    </source>
</evidence>
<dbReference type="PANTHER" id="PTHR46630:SF1">
    <property type="entry name" value="TETRATRICOPEPTIDE REPEAT PROTEIN 29"/>
    <property type="match status" value="1"/>
</dbReference>
<dbReference type="InterPro" id="IPR051476">
    <property type="entry name" value="Bac_ResReg_Asp_Phosphatase"/>
</dbReference>
<dbReference type="InterPro" id="IPR019734">
    <property type="entry name" value="TPR_rpt"/>
</dbReference>
<evidence type="ECO:0000256" key="3">
    <source>
        <dbReference type="ARBA" id="ARBA00022737"/>
    </source>
</evidence>
<dbReference type="Pfam" id="PF13424">
    <property type="entry name" value="TPR_12"/>
    <property type="match status" value="2"/>
</dbReference>
<evidence type="ECO:0000256" key="6">
    <source>
        <dbReference type="SAM" id="Coils"/>
    </source>
</evidence>
<keyword evidence="7" id="KW-0472">Membrane</keyword>
<dbReference type="InterPro" id="IPR016032">
    <property type="entry name" value="Sig_transdc_resp-reg_C-effctor"/>
</dbReference>
<evidence type="ECO:0000256" key="4">
    <source>
        <dbReference type="ARBA" id="ARBA00022803"/>
    </source>
</evidence>
<dbReference type="Proteomes" id="UP001501411">
    <property type="component" value="Unassembled WGS sequence"/>
</dbReference>
<sequence length="523" mass="60089">MPRAEERIRERLDHAIQPSDTAFLKQNALYEQAIKVGKPADQAIALQKMGQICFQLGLFAQALNYHLQAENLIQHDPKQDSLRAANLNDLGLLLFLNNQTQDAQAAYHQALNIYQRRKDQKGIANTYGNMGHLQEKLANYDSAFFYQDKAMSVFESINDLDGIAVIDENLGSIYEDKEQFDAAFAHFSKALARFEVNGNGPMYIDALNNVGDVYRKSRKYEQALLYTRKAEKKAKEIKAYKQLSSTYRDIGKTYYYLKNPDSTFHYLELARNLYLTIYSEDAKNQAALLKVLYDLEQKDARIAEMGREKKMASIVYGSSIIVAFLLIVLAIVIIRNQRHHLKSERKLRDKESALLKAKQSLMEAELQNKKLEEAQLSKTLETKAREITTHTLQAIEKNQLLEEMKNSLTAIIKSDSRSYKKELKQLLNKINQNFNKDVRWEDFRKVFEEIHQDFFDKLHHINPALSSSDLRLISLIKMNLDASEIATLLGISADSLRVSRYRLRKKLGMEQGKSLTAFIQSIG</sequence>
<feature type="transmembrane region" description="Helical" evidence="7">
    <location>
        <begin position="314"/>
        <end position="334"/>
    </location>
</feature>
<comment type="similarity">
    <text evidence="5">Belongs to the Rap family.</text>
</comment>
<dbReference type="SUPFAM" id="SSF48452">
    <property type="entry name" value="TPR-like"/>
    <property type="match status" value="1"/>
</dbReference>
<evidence type="ECO:0000256" key="5">
    <source>
        <dbReference type="ARBA" id="ARBA00038253"/>
    </source>
</evidence>
<name>A0ABP9BAM7_9SPHI</name>
<evidence type="ECO:0008006" key="10">
    <source>
        <dbReference type="Google" id="ProtNLM"/>
    </source>
</evidence>
<protein>
    <recommendedName>
        <fullName evidence="10">Tetratricopeptide repeat protein</fullName>
    </recommendedName>
</protein>
<dbReference type="SUPFAM" id="SSF46894">
    <property type="entry name" value="C-terminal effector domain of the bipartite response regulators"/>
    <property type="match status" value="1"/>
</dbReference>
<evidence type="ECO:0000256" key="2">
    <source>
        <dbReference type="ARBA" id="ARBA00022490"/>
    </source>
</evidence>
<dbReference type="InterPro" id="IPR011990">
    <property type="entry name" value="TPR-like_helical_dom_sf"/>
</dbReference>
<reference evidence="9" key="1">
    <citation type="journal article" date="2019" name="Int. J. Syst. Evol. Microbiol.">
        <title>The Global Catalogue of Microorganisms (GCM) 10K type strain sequencing project: providing services to taxonomists for standard genome sequencing and annotation.</title>
        <authorList>
            <consortium name="The Broad Institute Genomics Platform"/>
            <consortium name="The Broad Institute Genome Sequencing Center for Infectious Disease"/>
            <person name="Wu L."/>
            <person name="Ma J."/>
        </authorList>
    </citation>
    <scope>NUCLEOTIDE SEQUENCE [LARGE SCALE GENOMIC DNA]</scope>
    <source>
        <strain evidence="9">JCM 18200</strain>
    </source>
</reference>
<dbReference type="PANTHER" id="PTHR46630">
    <property type="entry name" value="TETRATRICOPEPTIDE REPEAT PROTEIN 29"/>
    <property type="match status" value="1"/>
</dbReference>
<keyword evidence="4" id="KW-0802">TPR repeat</keyword>
<dbReference type="EMBL" id="BAABIQ010000032">
    <property type="protein sequence ID" value="GAA4792295.1"/>
    <property type="molecule type" value="Genomic_DNA"/>
</dbReference>
<keyword evidence="3" id="KW-0677">Repeat</keyword>
<keyword evidence="2" id="KW-0963">Cytoplasm</keyword>
<evidence type="ECO:0000256" key="1">
    <source>
        <dbReference type="ARBA" id="ARBA00004496"/>
    </source>
</evidence>
<organism evidence="8 9">
    <name type="scientific">Olivibacter ginsenosidimutans</name>
    <dbReference type="NCBI Taxonomy" id="1176537"/>
    <lineage>
        <taxon>Bacteria</taxon>
        <taxon>Pseudomonadati</taxon>
        <taxon>Bacteroidota</taxon>
        <taxon>Sphingobacteriia</taxon>
        <taxon>Sphingobacteriales</taxon>
        <taxon>Sphingobacteriaceae</taxon>
        <taxon>Olivibacter</taxon>
    </lineage>
</organism>
<accession>A0ABP9BAM7</accession>
<evidence type="ECO:0000313" key="8">
    <source>
        <dbReference type="EMBL" id="GAA4792295.1"/>
    </source>
</evidence>
<keyword evidence="7" id="KW-1133">Transmembrane helix</keyword>
<keyword evidence="9" id="KW-1185">Reference proteome</keyword>
<proteinExistence type="inferred from homology"/>